<dbReference type="PANTHER" id="PTHR43685">
    <property type="entry name" value="GLYCOSYLTRANSFERASE"/>
    <property type="match status" value="1"/>
</dbReference>
<dbReference type="PANTHER" id="PTHR43685:SF2">
    <property type="entry name" value="GLYCOSYLTRANSFERASE 2-LIKE DOMAIN-CONTAINING PROTEIN"/>
    <property type="match status" value="1"/>
</dbReference>
<sequence>MPKISIIIRSYNEEQHIGRLLHGLEMQNMRDFEIILVDSGSTDSTVPIAERYGVQIVRIPKAEFSFGRALNLGCAVAKGEFLLFASAHVYPLRRDWLERIIAPFEDSSIAISYGRQVGNEVTRFSEHEVFKSWFPAQSVRHQAHNFCNNANCAVRRSLWEQQHYDETLTGLEDLAWAKGVRTRGGQIAYVAEAVIAHVHQETWSRVRNRYRREAIALRTIEPVIRFSFVDFLSLTVRNVASDMKTAAQMGRLRHEAAGIVLFRLNQFLGTWLGHRDPDNADAELRSRFYYPTTYRRDHNLQSSLDIDYRQTGDKPTR</sequence>
<feature type="domain" description="Glycosyltransferase 2-like" evidence="1">
    <location>
        <begin position="5"/>
        <end position="157"/>
    </location>
</feature>
<organism evidence="2 3">
    <name type="scientific">Paragemmobacter straminiformis</name>
    <dbReference type="NCBI Taxonomy" id="2045119"/>
    <lineage>
        <taxon>Bacteria</taxon>
        <taxon>Pseudomonadati</taxon>
        <taxon>Pseudomonadota</taxon>
        <taxon>Alphaproteobacteria</taxon>
        <taxon>Rhodobacterales</taxon>
        <taxon>Paracoccaceae</taxon>
        <taxon>Paragemmobacter</taxon>
    </lineage>
</organism>
<dbReference type="GO" id="GO:0016740">
    <property type="term" value="F:transferase activity"/>
    <property type="evidence" value="ECO:0007669"/>
    <property type="project" value="UniProtKB-KW"/>
</dbReference>
<name>A0A842I6X3_9RHOB</name>
<keyword evidence="3" id="KW-1185">Reference proteome</keyword>
<dbReference type="InterPro" id="IPR001173">
    <property type="entry name" value="Glyco_trans_2-like"/>
</dbReference>
<dbReference type="InterPro" id="IPR029044">
    <property type="entry name" value="Nucleotide-diphossugar_trans"/>
</dbReference>
<dbReference type="InterPro" id="IPR050834">
    <property type="entry name" value="Glycosyltransf_2"/>
</dbReference>
<protein>
    <submittedName>
        <fullName evidence="2">Glycosyltransferase family 2 protein</fullName>
    </submittedName>
</protein>
<dbReference type="Pfam" id="PF00535">
    <property type="entry name" value="Glycos_transf_2"/>
    <property type="match status" value="1"/>
</dbReference>
<dbReference type="Proteomes" id="UP000555411">
    <property type="component" value="Unassembled WGS sequence"/>
</dbReference>
<accession>A0A842I6X3</accession>
<dbReference type="EMBL" id="JACLQD010000002">
    <property type="protein sequence ID" value="MBC2835117.1"/>
    <property type="molecule type" value="Genomic_DNA"/>
</dbReference>
<evidence type="ECO:0000259" key="1">
    <source>
        <dbReference type="Pfam" id="PF00535"/>
    </source>
</evidence>
<dbReference type="CDD" id="cd00761">
    <property type="entry name" value="Glyco_tranf_GTA_type"/>
    <property type="match status" value="1"/>
</dbReference>
<reference evidence="2 3" key="1">
    <citation type="journal article" date="2017" name="Int. J. Syst. Evol. Microbiol.">
        <title>Gemmobacter straminiformis sp. nov., isolated from an artificial fountain.</title>
        <authorList>
            <person name="Kang J.Y."/>
            <person name="Kim M.J."/>
            <person name="Chun J."/>
            <person name="Son K.P."/>
            <person name="Jahng K.Y."/>
        </authorList>
    </citation>
    <scope>NUCLEOTIDE SEQUENCE [LARGE SCALE GENOMIC DNA]</scope>
    <source>
        <strain evidence="2 3">CAM-8</strain>
    </source>
</reference>
<proteinExistence type="predicted"/>
<dbReference type="SUPFAM" id="SSF53448">
    <property type="entry name" value="Nucleotide-diphospho-sugar transferases"/>
    <property type="match status" value="1"/>
</dbReference>
<evidence type="ECO:0000313" key="2">
    <source>
        <dbReference type="EMBL" id="MBC2835117.1"/>
    </source>
</evidence>
<gene>
    <name evidence="2" type="ORF">H7F16_06325</name>
</gene>
<keyword evidence="2" id="KW-0808">Transferase</keyword>
<dbReference type="RefSeq" id="WP_185796746.1">
    <property type="nucleotide sequence ID" value="NZ_JACLQD010000002.1"/>
</dbReference>
<comment type="caution">
    <text evidence="2">The sequence shown here is derived from an EMBL/GenBank/DDBJ whole genome shotgun (WGS) entry which is preliminary data.</text>
</comment>
<evidence type="ECO:0000313" key="3">
    <source>
        <dbReference type="Proteomes" id="UP000555411"/>
    </source>
</evidence>
<dbReference type="Gene3D" id="3.90.550.10">
    <property type="entry name" value="Spore Coat Polysaccharide Biosynthesis Protein SpsA, Chain A"/>
    <property type="match status" value="1"/>
</dbReference>
<dbReference type="AlphaFoldDB" id="A0A842I6X3"/>